<dbReference type="InterPro" id="IPR016166">
    <property type="entry name" value="FAD-bd_PCMH"/>
</dbReference>
<dbReference type="AlphaFoldDB" id="A0A858R9D9"/>
<dbReference type="KEGG" id="acru:HHL28_13525"/>
<name>A0A858R9D9_9PROT</name>
<proteinExistence type="predicted"/>
<dbReference type="InterPro" id="IPR006094">
    <property type="entry name" value="Oxid_FAD_bind_N"/>
</dbReference>
<protein>
    <submittedName>
        <fullName evidence="4">Glycolate oxidase subunit GlcE</fullName>
        <ecNumber evidence="4">1.1.99.14</ecNumber>
    </submittedName>
</protein>
<gene>
    <name evidence="4" type="primary">glcE</name>
    <name evidence="4" type="ORF">HHL28_13525</name>
</gene>
<dbReference type="PROSITE" id="PS51387">
    <property type="entry name" value="FAD_PCMH"/>
    <property type="match status" value="1"/>
</dbReference>
<dbReference type="InterPro" id="IPR016169">
    <property type="entry name" value="FAD-bd_PCMH_sub2"/>
</dbReference>
<reference evidence="4" key="1">
    <citation type="submission" date="2020-04" db="EMBL/GenBank/DDBJ databases">
        <title>A desert anoxygenic phototrophic bacterium fixes CO2 using RubisCO under aerobic conditions.</title>
        <authorList>
            <person name="Tang K."/>
        </authorList>
    </citation>
    <scope>NUCLEOTIDE SEQUENCE [LARGE SCALE GENOMIC DNA]</scope>
    <source>
        <strain evidence="4">MIMtkB3</strain>
    </source>
</reference>
<dbReference type="GO" id="GO:0019154">
    <property type="term" value="F:glycolate dehydrogenase activity"/>
    <property type="evidence" value="ECO:0007669"/>
    <property type="project" value="UniProtKB-EC"/>
</dbReference>
<dbReference type="Proteomes" id="UP000501891">
    <property type="component" value="Chromosome"/>
</dbReference>
<keyword evidence="1" id="KW-0285">Flavoprotein</keyword>
<sequence length="398" mass="41117">MTTFTPETDAQVIDAVRWAVAEGQPLEIVGQGSKRGLGRPVQAAHTLDLSRLSGVVSYEPEELVLVVRPGTPMLEVEALLGSQGQCLAFEAPDYAPLWGGQAGEGTVGGLVAAGLSGPRRLKAGAARDHVLGVTAVSGRAELFRAGGKVVKNVTGYDLPKLLTGSHGTLGVMTEIVLKALPAPPLTRTLVLAGIDAAAGVKAMADAMGSPAEVASAAWVPAELPFTGIPPRTPSVLLRLEGVDVSVDARLAGLTRLLEGRAATAVLDNDESAALWEELRDATPFAQRPDLVVWRLSVTPGEGAAVLERVRQAIPGTVGWLDWAGGLVWLGIPPGDAQAGLVRGALSGNGHATLFRAPDPVRAAVPVFQPQPKPLADLSARVKAQFDPAGVLNPGRMGG</sequence>
<evidence type="ECO:0000313" key="4">
    <source>
        <dbReference type="EMBL" id="QJE73977.1"/>
    </source>
</evidence>
<dbReference type="InterPro" id="IPR036318">
    <property type="entry name" value="FAD-bd_PCMH-like_sf"/>
</dbReference>
<feature type="domain" description="FAD-binding PCMH-type" evidence="3">
    <location>
        <begin position="1"/>
        <end position="182"/>
    </location>
</feature>
<evidence type="ECO:0000313" key="5">
    <source>
        <dbReference type="Proteomes" id="UP000501891"/>
    </source>
</evidence>
<keyword evidence="4" id="KW-0560">Oxidoreductase</keyword>
<dbReference type="Pfam" id="PF01565">
    <property type="entry name" value="FAD_binding_4"/>
    <property type="match status" value="1"/>
</dbReference>
<dbReference type="EMBL" id="CP051775">
    <property type="protein sequence ID" value="QJE73977.1"/>
    <property type="molecule type" value="Genomic_DNA"/>
</dbReference>
<keyword evidence="2" id="KW-0274">FAD</keyword>
<dbReference type="SUPFAM" id="SSF56176">
    <property type="entry name" value="FAD-binding/transporter-associated domain-like"/>
    <property type="match status" value="1"/>
</dbReference>
<dbReference type="InterPro" id="IPR016164">
    <property type="entry name" value="FAD-linked_Oxase-like_C"/>
</dbReference>
<accession>A0A858R9D9</accession>
<dbReference type="Gene3D" id="3.30.465.10">
    <property type="match status" value="1"/>
</dbReference>
<evidence type="ECO:0000256" key="2">
    <source>
        <dbReference type="ARBA" id="ARBA00022827"/>
    </source>
</evidence>
<dbReference type="NCBIfam" id="NF008439">
    <property type="entry name" value="PRK11282.1"/>
    <property type="match status" value="1"/>
</dbReference>
<dbReference type="PANTHER" id="PTHR11748:SF103">
    <property type="entry name" value="GLYCOLATE OXIDASE SUBUNIT GLCE"/>
    <property type="match status" value="1"/>
</dbReference>
<keyword evidence="5" id="KW-1185">Reference proteome</keyword>
<evidence type="ECO:0000259" key="3">
    <source>
        <dbReference type="PROSITE" id="PS51387"/>
    </source>
</evidence>
<organism evidence="4 5">
    <name type="scientific">Aerophototrophica crusticola</name>
    <dbReference type="NCBI Taxonomy" id="1709002"/>
    <lineage>
        <taxon>Bacteria</taxon>
        <taxon>Pseudomonadati</taxon>
        <taxon>Pseudomonadota</taxon>
        <taxon>Alphaproteobacteria</taxon>
        <taxon>Rhodospirillales</taxon>
        <taxon>Rhodospirillaceae</taxon>
        <taxon>Aerophototrophica</taxon>
    </lineage>
</organism>
<dbReference type="PANTHER" id="PTHR11748">
    <property type="entry name" value="D-LACTATE DEHYDROGENASE"/>
    <property type="match status" value="1"/>
</dbReference>
<evidence type="ECO:0000256" key="1">
    <source>
        <dbReference type="ARBA" id="ARBA00022630"/>
    </source>
</evidence>
<dbReference type="EC" id="1.1.99.14" evidence="4"/>
<dbReference type="SUPFAM" id="SSF55103">
    <property type="entry name" value="FAD-linked oxidases, C-terminal domain"/>
    <property type="match status" value="1"/>
</dbReference>
<dbReference type="GO" id="GO:0071949">
    <property type="term" value="F:FAD binding"/>
    <property type="evidence" value="ECO:0007669"/>
    <property type="project" value="InterPro"/>
</dbReference>